<protein>
    <submittedName>
        <fullName evidence="1">Uncharacterized protein</fullName>
    </submittedName>
</protein>
<dbReference type="EMBL" id="BARS01059437">
    <property type="protein sequence ID" value="GAG45228.1"/>
    <property type="molecule type" value="Genomic_DNA"/>
</dbReference>
<organism evidence="1">
    <name type="scientific">marine sediment metagenome</name>
    <dbReference type="NCBI Taxonomy" id="412755"/>
    <lineage>
        <taxon>unclassified sequences</taxon>
        <taxon>metagenomes</taxon>
        <taxon>ecological metagenomes</taxon>
    </lineage>
</organism>
<evidence type="ECO:0000313" key="1">
    <source>
        <dbReference type="EMBL" id="GAG45228.1"/>
    </source>
</evidence>
<comment type="caution">
    <text evidence="1">The sequence shown here is derived from an EMBL/GenBank/DDBJ whole genome shotgun (WGS) entry which is preliminary data.</text>
</comment>
<gene>
    <name evidence="1" type="ORF">S01H1_86091</name>
</gene>
<dbReference type="AlphaFoldDB" id="X0Y918"/>
<proteinExistence type="predicted"/>
<accession>X0Y918</accession>
<name>X0Y918_9ZZZZ</name>
<sequence>MILFRELNQAILEKKISLNESFKDKFFKFIEDMELIFGLFPNLKNE</sequence>
<reference evidence="1" key="1">
    <citation type="journal article" date="2014" name="Front. Microbiol.">
        <title>High frequency of phylogenetically diverse reductive dehalogenase-homologous genes in deep subseafloor sedimentary metagenomes.</title>
        <authorList>
            <person name="Kawai M."/>
            <person name="Futagami T."/>
            <person name="Toyoda A."/>
            <person name="Takaki Y."/>
            <person name="Nishi S."/>
            <person name="Hori S."/>
            <person name="Arai W."/>
            <person name="Tsubouchi T."/>
            <person name="Morono Y."/>
            <person name="Uchiyama I."/>
            <person name="Ito T."/>
            <person name="Fujiyama A."/>
            <person name="Inagaki F."/>
            <person name="Takami H."/>
        </authorList>
    </citation>
    <scope>NUCLEOTIDE SEQUENCE</scope>
    <source>
        <strain evidence="1">Expedition CK06-06</strain>
    </source>
</reference>
<feature type="non-terminal residue" evidence="1">
    <location>
        <position position="46"/>
    </location>
</feature>